<dbReference type="Proteomes" id="UP000327030">
    <property type="component" value="Chromosome 1"/>
</dbReference>
<protein>
    <submittedName>
        <fullName evidence="2">LysM peptidoglycan-binding domain-containing protein</fullName>
    </submittedName>
</protein>
<dbReference type="PROSITE" id="PS51782">
    <property type="entry name" value="LYSM"/>
    <property type="match status" value="1"/>
</dbReference>
<accession>A0A5P6VSP3</accession>
<dbReference type="RefSeq" id="WP_151624553.1">
    <property type="nucleotide sequence ID" value="NZ_CP043028.1"/>
</dbReference>
<name>A0A5P6VSP3_PSEXY</name>
<evidence type="ECO:0000313" key="2">
    <source>
        <dbReference type="EMBL" id="QFJ55616.1"/>
    </source>
</evidence>
<feature type="domain" description="LysM" evidence="1">
    <location>
        <begin position="50"/>
        <end position="101"/>
    </location>
</feature>
<dbReference type="EMBL" id="CP043028">
    <property type="protein sequence ID" value="QFJ55616.1"/>
    <property type="molecule type" value="Genomic_DNA"/>
</dbReference>
<dbReference type="AlphaFoldDB" id="A0A5P6VSP3"/>
<proteinExistence type="predicted"/>
<dbReference type="InterPro" id="IPR018392">
    <property type="entry name" value="LysM"/>
</dbReference>
<organism evidence="2 3">
    <name type="scientific">Pseudobutyrivibrio xylanivorans</name>
    <dbReference type="NCBI Taxonomy" id="185007"/>
    <lineage>
        <taxon>Bacteria</taxon>
        <taxon>Bacillati</taxon>
        <taxon>Bacillota</taxon>
        <taxon>Clostridia</taxon>
        <taxon>Lachnospirales</taxon>
        <taxon>Lachnospiraceae</taxon>
        <taxon>Pseudobutyrivibrio</taxon>
    </lineage>
</organism>
<dbReference type="InterPro" id="IPR036779">
    <property type="entry name" value="LysM_dom_sf"/>
</dbReference>
<dbReference type="OrthoDB" id="1716479at2"/>
<dbReference type="Gene3D" id="3.10.350.10">
    <property type="entry name" value="LysM domain"/>
    <property type="match status" value="1"/>
</dbReference>
<dbReference type="CDD" id="cd00118">
    <property type="entry name" value="LysM"/>
    <property type="match status" value="1"/>
</dbReference>
<reference evidence="3" key="1">
    <citation type="submission" date="2019-08" db="EMBL/GenBank/DDBJ databases">
        <title>Complete Genome Sequence of the Polysaccharide-Degrading Rumen Bacterium Pseudobutyrivibrio xylanivorans MA3014.</title>
        <authorList>
            <person name="Palevich N."/>
            <person name="Maclean P.H."/>
            <person name="Kelly W.J."/>
            <person name="Leahy S.C."/>
            <person name="Rakonjac J."/>
            <person name="Attwood G.T."/>
        </authorList>
    </citation>
    <scope>NUCLEOTIDE SEQUENCE [LARGE SCALE GENOMIC DNA]</scope>
    <source>
        <strain evidence="3">MA3014</strain>
    </source>
</reference>
<dbReference type="KEGG" id="pxv:FXF36_12395"/>
<dbReference type="Pfam" id="PF01476">
    <property type="entry name" value="LysM"/>
    <property type="match status" value="1"/>
</dbReference>
<evidence type="ECO:0000259" key="1">
    <source>
        <dbReference type="PROSITE" id="PS51782"/>
    </source>
</evidence>
<sequence length="109" mass="12441">MNRHSKSALIARNRRIMLLIAIICSILFAFIFSTTRVAAENSKPVNKYYTSYEIQPGDTLWTIADQFMNAEYSDKTAFIDEIKSINHISGDNITAGSYIVVEYYAYDEP</sequence>
<evidence type="ECO:0000313" key="3">
    <source>
        <dbReference type="Proteomes" id="UP000327030"/>
    </source>
</evidence>
<dbReference type="SUPFAM" id="SSF54106">
    <property type="entry name" value="LysM domain"/>
    <property type="match status" value="1"/>
</dbReference>
<dbReference type="SMART" id="SM00257">
    <property type="entry name" value="LysM"/>
    <property type="match status" value="1"/>
</dbReference>
<gene>
    <name evidence="2" type="ORF">FXF36_12395</name>
</gene>